<name>A0A3N1PNU0_9GAMM</name>
<dbReference type="PANTHER" id="PTHR13136">
    <property type="entry name" value="TESTIS DEVELOPMENT PROTEIN PRTD"/>
    <property type="match status" value="1"/>
</dbReference>
<evidence type="ECO:0000259" key="1">
    <source>
        <dbReference type="Pfam" id="PF20408"/>
    </source>
</evidence>
<reference evidence="2 3" key="1">
    <citation type="submission" date="2018-11" db="EMBL/GenBank/DDBJ databases">
        <title>Genomic Encyclopedia of Type Strains, Phase IV (KMG-IV): sequencing the most valuable type-strain genomes for metagenomic binning, comparative biology and taxonomic classification.</title>
        <authorList>
            <person name="Goeker M."/>
        </authorList>
    </citation>
    <scope>NUCLEOTIDE SEQUENCE [LARGE SCALE GENOMIC DNA]</scope>
    <source>
        <strain evidence="2 3">DSM 21945</strain>
    </source>
</reference>
<dbReference type="SUPFAM" id="SSF53474">
    <property type="entry name" value="alpha/beta-Hydrolases"/>
    <property type="match status" value="1"/>
</dbReference>
<dbReference type="OrthoDB" id="652634at2"/>
<accession>A0A3N1PNU0</accession>
<dbReference type="Proteomes" id="UP000268033">
    <property type="component" value="Unassembled WGS sequence"/>
</dbReference>
<dbReference type="Gene3D" id="3.40.50.1820">
    <property type="entry name" value="alpha/beta hydrolase"/>
    <property type="match status" value="1"/>
</dbReference>
<comment type="caution">
    <text evidence="2">The sequence shown here is derived from an EMBL/GenBank/DDBJ whole genome shotgun (WGS) entry which is preliminary data.</text>
</comment>
<feature type="domain" description="KANL3/Tex30 alpha/beta hydrolase-like" evidence="1">
    <location>
        <begin position="3"/>
        <end position="192"/>
    </location>
</feature>
<dbReference type="PANTHER" id="PTHR13136:SF11">
    <property type="entry name" value="TESTIS-EXPRESSED PROTEIN 30"/>
    <property type="match status" value="1"/>
</dbReference>
<gene>
    <name evidence="2" type="ORF">EDC28_103143</name>
</gene>
<keyword evidence="3" id="KW-1185">Reference proteome</keyword>
<dbReference type="InterPro" id="IPR026555">
    <property type="entry name" value="NSL3/Tex30"/>
</dbReference>
<dbReference type="EMBL" id="RJUL01000003">
    <property type="protein sequence ID" value="ROQ28550.1"/>
    <property type="molecule type" value="Genomic_DNA"/>
</dbReference>
<dbReference type="InterPro" id="IPR046879">
    <property type="entry name" value="KANL3/Tex30_Abhydrolase"/>
</dbReference>
<dbReference type="Pfam" id="PF20408">
    <property type="entry name" value="Abhydrolase_11"/>
    <property type="match status" value="1"/>
</dbReference>
<dbReference type="AlphaFoldDB" id="A0A3N1PNU0"/>
<evidence type="ECO:0000313" key="3">
    <source>
        <dbReference type="Proteomes" id="UP000268033"/>
    </source>
</evidence>
<protein>
    <recommendedName>
        <fullName evidence="1">KANL3/Tex30 alpha/beta hydrolase-like domain-containing protein</fullName>
    </recommendedName>
</protein>
<sequence length="195" mass="20881">MSRAKLVLAHGSGAGQHHPFMQSIKAGLEAGGVEVVTFDFPYMQKAIAAGKPRPPDKMPVLVEAMAEHCQGEPLFLAGKSLGARVAMTLAAELFEAGQQVKGVMALGYPFHPPGKPDKLRLAPIENCPVPALILQGERDTFGARDEVAGYKLGTELQFLADGDHSFKPRKRSGHTEAGNLAEAVAAMLRFIKEHC</sequence>
<proteinExistence type="predicted"/>
<dbReference type="STRING" id="584787.GCA_001247655_00284"/>
<dbReference type="RefSeq" id="WP_050657353.1">
    <property type="nucleotide sequence ID" value="NZ_JBLXEP010000004.1"/>
</dbReference>
<organism evidence="2 3">
    <name type="scientific">Gallaecimonas pentaromativorans</name>
    <dbReference type="NCBI Taxonomy" id="584787"/>
    <lineage>
        <taxon>Bacteria</taxon>
        <taxon>Pseudomonadati</taxon>
        <taxon>Pseudomonadota</taxon>
        <taxon>Gammaproteobacteria</taxon>
        <taxon>Enterobacterales</taxon>
        <taxon>Gallaecimonadaceae</taxon>
        <taxon>Gallaecimonas</taxon>
    </lineage>
</organism>
<dbReference type="InterPro" id="IPR029058">
    <property type="entry name" value="AB_hydrolase_fold"/>
</dbReference>
<evidence type="ECO:0000313" key="2">
    <source>
        <dbReference type="EMBL" id="ROQ28550.1"/>
    </source>
</evidence>